<gene>
    <name evidence="8" type="ORF">TheveDRAFT_1005</name>
</gene>
<protein>
    <recommendedName>
        <fullName evidence="3">DNA-directed RNA polymerase subunit omega</fullName>
        <ecNumber evidence="2">2.7.7.6</ecNumber>
    </recommendedName>
    <alternativeName>
        <fullName evidence="6">Transcriptase subunit omega</fullName>
    </alternativeName>
</protein>
<reference evidence="8 9" key="1">
    <citation type="submission" date="2011-10" db="EMBL/GenBank/DDBJ databases">
        <title>The Noncontiguous Finished genome of Thermanaerovibrio velox DSM 12556.</title>
        <authorList>
            <consortium name="US DOE Joint Genome Institute (JGI-PGF)"/>
            <person name="Lucas S."/>
            <person name="Copeland A."/>
            <person name="Lapidus A."/>
            <person name="Glavina del Rio T."/>
            <person name="Dalin E."/>
            <person name="Tice H."/>
            <person name="Bruce D."/>
            <person name="Goodwin L."/>
            <person name="Pitluck S."/>
            <person name="Peters L."/>
            <person name="Mikhailova N."/>
            <person name="Teshima H."/>
            <person name="Kyrpides N."/>
            <person name="Mavromatis K."/>
            <person name="Ivanova N."/>
            <person name="Markowitz V."/>
            <person name="Cheng J.-F."/>
            <person name="Hugenholtz P."/>
            <person name="Woyke T."/>
            <person name="Wu D."/>
            <person name="Spring S."/>
            <person name="Brambilla E.-M."/>
            <person name="Klenk H.-P."/>
            <person name="Eisen J.A."/>
        </authorList>
    </citation>
    <scope>NUCLEOTIDE SEQUENCE [LARGE SCALE GENOMIC DNA]</scope>
    <source>
        <strain evidence="8 9">DSM 12556</strain>
    </source>
</reference>
<dbReference type="SUPFAM" id="SSF63562">
    <property type="entry name" value="RPB6/omega subunit-like"/>
    <property type="match status" value="1"/>
</dbReference>
<dbReference type="SMART" id="SM01409">
    <property type="entry name" value="RNA_pol_Rpb6"/>
    <property type="match status" value="1"/>
</dbReference>
<keyword evidence="5" id="KW-0804">Transcription</keyword>
<evidence type="ECO:0000256" key="7">
    <source>
        <dbReference type="ARBA" id="ARBA00048552"/>
    </source>
</evidence>
<dbReference type="InterPro" id="IPR036161">
    <property type="entry name" value="RPB6/omega-like_sf"/>
</dbReference>
<evidence type="ECO:0000313" key="8">
    <source>
        <dbReference type="EMBL" id="EHM10134.1"/>
    </source>
</evidence>
<dbReference type="GO" id="GO:0006351">
    <property type="term" value="P:DNA-templated transcription"/>
    <property type="evidence" value="ECO:0007669"/>
    <property type="project" value="InterPro"/>
</dbReference>
<proteinExistence type="inferred from homology"/>
<comment type="catalytic activity">
    <reaction evidence="7">
        <text>RNA(n) + a ribonucleoside 5'-triphosphate = RNA(n+1) + diphosphate</text>
        <dbReference type="Rhea" id="RHEA:21248"/>
        <dbReference type="Rhea" id="RHEA-COMP:14527"/>
        <dbReference type="Rhea" id="RHEA-COMP:17342"/>
        <dbReference type="ChEBI" id="CHEBI:33019"/>
        <dbReference type="ChEBI" id="CHEBI:61557"/>
        <dbReference type="ChEBI" id="CHEBI:140395"/>
        <dbReference type="EC" id="2.7.7.6"/>
    </reaction>
</comment>
<dbReference type="HOGENOM" id="CLU_2720974_0_0_0"/>
<dbReference type="RefSeq" id="WP_006583628.1">
    <property type="nucleotide sequence ID" value="NZ_CM001377.1"/>
</dbReference>
<evidence type="ECO:0000256" key="2">
    <source>
        <dbReference type="ARBA" id="ARBA00012418"/>
    </source>
</evidence>
<keyword evidence="4 8" id="KW-0240">DNA-directed RNA polymerase</keyword>
<evidence type="ECO:0000256" key="6">
    <source>
        <dbReference type="ARBA" id="ARBA00029924"/>
    </source>
</evidence>
<evidence type="ECO:0000256" key="4">
    <source>
        <dbReference type="ARBA" id="ARBA00022478"/>
    </source>
</evidence>
<sequence length="76" mass="8580">MIFCDIDKICRERNIPNKYVLALVVAARARQLSERKGRLGDDEKYISRAIDEISRGEIILSYGGDSHPDATVKETV</sequence>
<dbReference type="eggNOG" id="COG1758">
    <property type="taxonomic scope" value="Bacteria"/>
</dbReference>
<dbReference type="GO" id="GO:0000428">
    <property type="term" value="C:DNA-directed RNA polymerase complex"/>
    <property type="evidence" value="ECO:0007669"/>
    <property type="project" value="UniProtKB-KW"/>
</dbReference>
<dbReference type="Gene3D" id="3.90.940.10">
    <property type="match status" value="1"/>
</dbReference>
<dbReference type="EMBL" id="CM001377">
    <property type="protein sequence ID" value="EHM10134.1"/>
    <property type="molecule type" value="Genomic_DNA"/>
</dbReference>
<evidence type="ECO:0000313" key="9">
    <source>
        <dbReference type="Proteomes" id="UP000005730"/>
    </source>
</evidence>
<dbReference type="GO" id="GO:0003677">
    <property type="term" value="F:DNA binding"/>
    <property type="evidence" value="ECO:0007669"/>
    <property type="project" value="InterPro"/>
</dbReference>
<accession>H0US45</accession>
<evidence type="ECO:0000256" key="3">
    <source>
        <dbReference type="ARBA" id="ARBA00013725"/>
    </source>
</evidence>
<dbReference type="GO" id="GO:0003899">
    <property type="term" value="F:DNA-directed RNA polymerase activity"/>
    <property type="evidence" value="ECO:0007669"/>
    <property type="project" value="UniProtKB-EC"/>
</dbReference>
<dbReference type="STRING" id="926567.TheveDRAFT_1005"/>
<dbReference type="Proteomes" id="UP000005730">
    <property type="component" value="Chromosome"/>
</dbReference>
<dbReference type="OrthoDB" id="5545at2"/>
<name>H0US45_9BACT</name>
<keyword evidence="9" id="KW-1185">Reference proteome</keyword>
<evidence type="ECO:0000256" key="5">
    <source>
        <dbReference type="ARBA" id="ARBA00023163"/>
    </source>
</evidence>
<evidence type="ECO:0000256" key="1">
    <source>
        <dbReference type="ARBA" id="ARBA00006711"/>
    </source>
</evidence>
<dbReference type="EC" id="2.7.7.6" evidence="2"/>
<organism evidence="8 9">
    <name type="scientific">Thermanaerovibrio velox DSM 12556</name>
    <dbReference type="NCBI Taxonomy" id="926567"/>
    <lineage>
        <taxon>Bacteria</taxon>
        <taxon>Thermotogati</taxon>
        <taxon>Synergistota</taxon>
        <taxon>Synergistia</taxon>
        <taxon>Synergistales</taxon>
        <taxon>Synergistaceae</taxon>
        <taxon>Thermanaerovibrio</taxon>
    </lineage>
</organism>
<dbReference type="Pfam" id="PF01192">
    <property type="entry name" value="RNA_pol_Rpb6"/>
    <property type="match status" value="1"/>
</dbReference>
<dbReference type="AlphaFoldDB" id="H0US45"/>
<comment type="similarity">
    <text evidence="1">Belongs to the RNA polymerase subunit omega family.</text>
</comment>
<dbReference type="InterPro" id="IPR006110">
    <property type="entry name" value="Pol_omega/Rpo6/RPB6"/>
</dbReference>